<protein>
    <submittedName>
        <fullName evidence="3">ABC transporter substrate-binding protein</fullName>
    </submittedName>
</protein>
<dbReference type="Gene3D" id="3.40.190.10">
    <property type="entry name" value="Periplasmic binding protein-like II"/>
    <property type="match status" value="1"/>
</dbReference>
<dbReference type="SUPFAM" id="SSF53850">
    <property type="entry name" value="Periplasmic binding protein-like II"/>
    <property type="match status" value="1"/>
</dbReference>
<evidence type="ECO:0000256" key="2">
    <source>
        <dbReference type="SAM" id="SignalP"/>
    </source>
</evidence>
<keyword evidence="4" id="KW-1185">Reference proteome</keyword>
<dbReference type="Proteomes" id="UP000196138">
    <property type="component" value="Chromosome"/>
</dbReference>
<reference evidence="3 4" key="1">
    <citation type="submission" date="2017-05" db="EMBL/GenBank/DDBJ databases">
        <authorList>
            <person name="Song R."/>
            <person name="Chenine A.L."/>
            <person name="Ruprecht R.M."/>
        </authorList>
    </citation>
    <scope>NUCLEOTIDE SEQUENCE [LARGE SCALE GENOMIC DNA]</scope>
    <source>
        <strain evidence="3 4">DSM 26136</strain>
    </source>
</reference>
<dbReference type="Pfam" id="PF03401">
    <property type="entry name" value="TctC"/>
    <property type="match status" value="1"/>
</dbReference>
<name>A0A1Y0ENY0_9BURK</name>
<organism evidence="3 4">
    <name type="scientific">Comamonas serinivorans</name>
    <dbReference type="NCBI Taxonomy" id="1082851"/>
    <lineage>
        <taxon>Bacteria</taxon>
        <taxon>Pseudomonadati</taxon>
        <taxon>Pseudomonadota</taxon>
        <taxon>Betaproteobacteria</taxon>
        <taxon>Burkholderiales</taxon>
        <taxon>Comamonadaceae</taxon>
        <taxon>Comamonas</taxon>
    </lineage>
</organism>
<comment type="similarity">
    <text evidence="1">Belongs to the UPF0065 (bug) family.</text>
</comment>
<dbReference type="AlphaFoldDB" id="A0A1Y0ENY0"/>
<accession>A0A1Y0ENY0</accession>
<dbReference type="PIRSF" id="PIRSF017082">
    <property type="entry name" value="YflP"/>
    <property type="match status" value="1"/>
</dbReference>
<dbReference type="Gene3D" id="3.40.190.150">
    <property type="entry name" value="Bordetella uptake gene, domain 1"/>
    <property type="match status" value="1"/>
</dbReference>
<dbReference type="OrthoDB" id="8678477at2"/>
<dbReference type="PANTHER" id="PTHR42928:SF5">
    <property type="entry name" value="BLR1237 PROTEIN"/>
    <property type="match status" value="1"/>
</dbReference>
<dbReference type="EMBL" id="CP021455">
    <property type="protein sequence ID" value="ARU05344.1"/>
    <property type="molecule type" value="Genomic_DNA"/>
</dbReference>
<gene>
    <name evidence="3" type="ORF">CCO03_12200</name>
</gene>
<evidence type="ECO:0000313" key="4">
    <source>
        <dbReference type="Proteomes" id="UP000196138"/>
    </source>
</evidence>
<dbReference type="InterPro" id="IPR005064">
    <property type="entry name" value="BUG"/>
</dbReference>
<dbReference type="KEGG" id="cser:CCO03_12200"/>
<dbReference type="CDD" id="cd07012">
    <property type="entry name" value="PBP2_Bug_TTT"/>
    <property type="match status" value="1"/>
</dbReference>
<evidence type="ECO:0000256" key="1">
    <source>
        <dbReference type="ARBA" id="ARBA00006987"/>
    </source>
</evidence>
<dbReference type="PANTHER" id="PTHR42928">
    <property type="entry name" value="TRICARBOXYLATE-BINDING PROTEIN"/>
    <property type="match status" value="1"/>
</dbReference>
<dbReference type="RefSeq" id="WP_087281413.1">
    <property type="nucleotide sequence ID" value="NZ_CP021455.1"/>
</dbReference>
<feature type="chain" id="PRO_5012688449" evidence="2">
    <location>
        <begin position="32"/>
        <end position="331"/>
    </location>
</feature>
<evidence type="ECO:0000313" key="3">
    <source>
        <dbReference type="EMBL" id="ARU05344.1"/>
    </source>
</evidence>
<keyword evidence="2" id="KW-0732">Signal</keyword>
<sequence>MKSNSFTRRAMSATVGAAVLLGAGLAGPAHAADKAYPNRTVTFIVPFPPGSATDTSARYFGKKLTDLTGQAVVIDNRPGGNGFIAVNAALNAKPDGYTVFFGSNSTLAVNAALFKKLPYDPVKDFKPLSLSVLTPAVLATPAGSKYKTMADLIAAAKANPGKLNYGAGSAGYQLMAELFNEQAKVKTTNIPFKGASESMQAIVANTIDFSFVEITSALELINSGKARGLALAHTQRVPAAKDIPTAAEAGLPGFTAYAWVGAMMPAKVPAAETKVMADLMTKIVQLPETKAFYEKLGAEAAKGGPAEFAAFQLKEIEQWKRIAKIAGVELQ</sequence>
<proteinExistence type="inferred from homology"/>
<feature type="signal peptide" evidence="2">
    <location>
        <begin position="1"/>
        <end position="31"/>
    </location>
</feature>
<dbReference type="InterPro" id="IPR042100">
    <property type="entry name" value="Bug_dom1"/>
</dbReference>